<dbReference type="AlphaFoldDB" id="A0A330L6S2"/>
<dbReference type="InterPro" id="IPR011322">
    <property type="entry name" value="N-reg_PII-like_a/b"/>
</dbReference>
<dbReference type="GO" id="GO:0010038">
    <property type="term" value="P:response to metal ion"/>
    <property type="evidence" value="ECO:0007669"/>
    <property type="project" value="InterPro"/>
</dbReference>
<sequence>MSIAKNKIIIIFVTVHDQKEGRRISKEILTSRLAACVNIIPGIQSMYQWKGKIVQEKEAMLVLKTTRSRYRKLEQKIKQLHSYEVPEVIAIPLICGSPQYIEWVAKEVLDK</sequence>
<dbReference type="InterPro" id="IPR015867">
    <property type="entry name" value="N-reg_PII/ATP_PRibTrfase_C"/>
</dbReference>
<name>A0A330L6S2_9BACT</name>
<organism evidence="2 3">
    <name type="scientific">Nitrospira lenta</name>
    <dbReference type="NCBI Taxonomy" id="1436998"/>
    <lineage>
        <taxon>Bacteria</taxon>
        <taxon>Pseudomonadati</taxon>
        <taxon>Nitrospirota</taxon>
        <taxon>Nitrospiria</taxon>
        <taxon>Nitrospirales</taxon>
        <taxon>Nitrospiraceae</taxon>
        <taxon>Nitrospira</taxon>
    </lineage>
</organism>
<accession>A0A330L6S2</accession>
<dbReference type="RefSeq" id="WP_121989340.1">
    <property type="nucleotide sequence ID" value="NZ_OUNR01000012.1"/>
</dbReference>
<dbReference type="Proteomes" id="UP000248168">
    <property type="component" value="Unassembled WGS sequence"/>
</dbReference>
<reference evidence="3" key="1">
    <citation type="submission" date="2018-04" db="EMBL/GenBank/DDBJ databases">
        <authorList>
            <person name="Lucker S."/>
            <person name="Sakoula D."/>
        </authorList>
    </citation>
    <scope>NUCLEOTIDE SEQUENCE [LARGE SCALE GENOMIC DNA]</scope>
</reference>
<dbReference type="PANTHER" id="PTHR23419:SF8">
    <property type="entry name" value="FI09726P"/>
    <property type="match status" value="1"/>
</dbReference>
<dbReference type="EMBL" id="OUNR01000012">
    <property type="protein sequence ID" value="SPP65036.1"/>
    <property type="molecule type" value="Genomic_DNA"/>
</dbReference>
<evidence type="ECO:0000313" key="2">
    <source>
        <dbReference type="EMBL" id="SPP65036.1"/>
    </source>
</evidence>
<comment type="similarity">
    <text evidence="1">Belongs to the CutA family.</text>
</comment>
<proteinExistence type="inferred from homology"/>
<dbReference type="Pfam" id="PF03091">
    <property type="entry name" value="CutA1"/>
    <property type="match status" value="1"/>
</dbReference>
<protein>
    <submittedName>
        <fullName evidence="2">CutA1 divalent ion tolerance protein</fullName>
    </submittedName>
</protein>
<dbReference type="Gene3D" id="3.30.70.120">
    <property type="match status" value="1"/>
</dbReference>
<dbReference type="InParanoid" id="A0A330L6S2"/>
<dbReference type="InterPro" id="IPR004323">
    <property type="entry name" value="Ion_tolerance_CutA"/>
</dbReference>
<dbReference type="GO" id="GO:0005507">
    <property type="term" value="F:copper ion binding"/>
    <property type="evidence" value="ECO:0007669"/>
    <property type="project" value="TreeGrafter"/>
</dbReference>
<dbReference type="OrthoDB" id="37622at2"/>
<evidence type="ECO:0000313" key="3">
    <source>
        <dbReference type="Proteomes" id="UP000248168"/>
    </source>
</evidence>
<dbReference type="PANTHER" id="PTHR23419">
    <property type="entry name" value="DIVALENT CATION TOLERANCE CUTA-RELATED"/>
    <property type="match status" value="1"/>
</dbReference>
<gene>
    <name evidence="2" type="ORF">NITLEN_20676</name>
</gene>
<keyword evidence="3" id="KW-1185">Reference proteome</keyword>
<dbReference type="FunCoup" id="A0A330L6S2">
    <property type="interactions" value="156"/>
</dbReference>
<evidence type="ECO:0000256" key="1">
    <source>
        <dbReference type="ARBA" id="ARBA00010169"/>
    </source>
</evidence>
<dbReference type="SUPFAM" id="SSF54913">
    <property type="entry name" value="GlnB-like"/>
    <property type="match status" value="1"/>
</dbReference>